<evidence type="ECO:0000256" key="4">
    <source>
        <dbReference type="ARBA" id="ARBA00022452"/>
    </source>
</evidence>
<dbReference type="InterPro" id="IPR000531">
    <property type="entry name" value="Beta-barrel_TonB"/>
</dbReference>
<keyword evidence="7 13" id="KW-0798">TonB box</keyword>
<evidence type="ECO:0000256" key="9">
    <source>
        <dbReference type="ARBA" id="ARBA00023170"/>
    </source>
</evidence>
<dbReference type="PROSITE" id="PS52016">
    <property type="entry name" value="TONB_DEPENDENT_REC_3"/>
    <property type="match status" value="1"/>
</dbReference>
<dbReference type="GO" id="GO:0015232">
    <property type="term" value="F:heme transmembrane transporter activity"/>
    <property type="evidence" value="ECO:0007669"/>
    <property type="project" value="InterPro"/>
</dbReference>
<evidence type="ECO:0000259" key="15">
    <source>
        <dbReference type="Pfam" id="PF00593"/>
    </source>
</evidence>
<evidence type="ECO:0000256" key="11">
    <source>
        <dbReference type="PROSITE-ProRule" id="PRU01360"/>
    </source>
</evidence>
<keyword evidence="8 11" id="KW-0472">Membrane</keyword>
<dbReference type="InterPro" id="IPR037066">
    <property type="entry name" value="Plug_dom_sf"/>
</dbReference>
<reference evidence="17 18" key="1">
    <citation type="submission" date="2017-05" db="EMBL/GenBank/DDBJ databases">
        <title>High clonality and local adaptation shapes Vibrionaceae linages within an endangered oasis.</title>
        <authorList>
            <person name="Vazquez-Rosas-Landa M."/>
        </authorList>
    </citation>
    <scope>NUCLEOTIDE SEQUENCE [LARGE SCALE GENOMIC DNA]</scope>
    <source>
        <strain evidence="17 18">P46_P4S1P180</strain>
    </source>
</reference>
<dbReference type="PANTHER" id="PTHR30069">
    <property type="entry name" value="TONB-DEPENDENT OUTER MEMBRANE RECEPTOR"/>
    <property type="match status" value="1"/>
</dbReference>
<accession>A0A7X4WDN4</accession>
<comment type="similarity">
    <text evidence="2">Belongs to the TonB-dependent receptor family. Hemoglobin/haptoglobin binding protein subfamily.</text>
</comment>
<evidence type="ECO:0000256" key="1">
    <source>
        <dbReference type="ARBA" id="ARBA00004571"/>
    </source>
</evidence>
<dbReference type="Pfam" id="PF07715">
    <property type="entry name" value="Plug"/>
    <property type="match status" value="1"/>
</dbReference>
<evidence type="ECO:0000256" key="13">
    <source>
        <dbReference type="RuleBase" id="RU003357"/>
    </source>
</evidence>
<evidence type="ECO:0000313" key="18">
    <source>
        <dbReference type="Proteomes" id="UP000465712"/>
    </source>
</evidence>
<dbReference type="Gene3D" id="2.170.130.10">
    <property type="entry name" value="TonB-dependent receptor, plug domain"/>
    <property type="match status" value="1"/>
</dbReference>
<dbReference type="RefSeq" id="WP_161446336.1">
    <property type="nucleotide sequence ID" value="NZ_WXWW01000242.1"/>
</dbReference>
<keyword evidence="10 11" id="KW-0998">Cell outer membrane</keyword>
<dbReference type="GO" id="GO:0044718">
    <property type="term" value="P:siderophore transmembrane transport"/>
    <property type="evidence" value="ECO:0007669"/>
    <property type="project" value="TreeGrafter"/>
</dbReference>
<dbReference type="InterPro" id="IPR039426">
    <property type="entry name" value="TonB-dep_rcpt-like"/>
</dbReference>
<gene>
    <name evidence="17" type="ORF">CAG72_16740</name>
</gene>
<dbReference type="PANTHER" id="PTHR30069:SF29">
    <property type="entry name" value="HEMOGLOBIN AND HEMOGLOBIN-HAPTOGLOBIN-BINDING PROTEIN 1-RELATED"/>
    <property type="match status" value="1"/>
</dbReference>
<dbReference type="InterPro" id="IPR011276">
    <property type="entry name" value="TonB_haem/Hb_rcpt"/>
</dbReference>
<name>A0A7X4WDN4_9GAMM</name>
<evidence type="ECO:0000256" key="8">
    <source>
        <dbReference type="ARBA" id="ARBA00023136"/>
    </source>
</evidence>
<evidence type="ECO:0000256" key="12">
    <source>
        <dbReference type="PROSITE-ProRule" id="PRU10144"/>
    </source>
</evidence>
<keyword evidence="3 11" id="KW-0813">Transport</keyword>
<keyword evidence="9 17" id="KW-0675">Receptor</keyword>
<feature type="domain" description="TonB-dependent receptor plug" evidence="16">
    <location>
        <begin position="49"/>
        <end position="158"/>
    </location>
</feature>
<dbReference type="CDD" id="cd01347">
    <property type="entry name" value="ligand_gated_channel"/>
    <property type="match status" value="1"/>
</dbReference>
<feature type="domain" description="TonB-dependent receptor-like beta-barrel" evidence="15">
    <location>
        <begin position="262"/>
        <end position="682"/>
    </location>
</feature>
<protein>
    <submittedName>
        <fullName evidence="17">TonB-dependent hemoglobin/transferrin/lactoferrin family receptor</fullName>
    </submittedName>
</protein>
<dbReference type="NCBIfam" id="TIGR01786">
    <property type="entry name" value="TonB-hemlactrns"/>
    <property type="match status" value="1"/>
</dbReference>
<evidence type="ECO:0000313" key="17">
    <source>
        <dbReference type="EMBL" id="NAW66846.1"/>
    </source>
</evidence>
<evidence type="ECO:0000256" key="7">
    <source>
        <dbReference type="ARBA" id="ARBA00023077"/>
    </source>
</evidence>
<dbReference type="Proteomes" id="UP000465712">
    <property type="component" value="Unassembled WGS sequence"/>
</dbReference>
<comment type="subcellular location">
    <subcellularLocation>
        <location evidence="1 11">Cell outer membrane</location>
        <topology evidence="1 11">Multi-pass membrane protein</topology>
    </subcellularLocation>
</comment>
<organism evidence="17 18">
    <name type="scientific">Photobacterium halotolerans</name>
    <dbReference type="NCBI Taxonomy" id="265726"/>
    <lineage>
        <taxon>Bacteria</taxon>
        <taxon>Pseudomonadati</taxon>
        <taxon>Pseudomonadota</taxon>
        <taxon>Gammaproteobacteria</taxon>
        <taxon>Vibrionales</taxon>
        <taxon>Vibrionaceae</taxon>
        <taxon>Photobacterium</taxon>
    </lineage>
</organism>
<evidence type="ECO:0000256" key="14">
    <source>
        <dbReference type="SAM" id="SignalP"/>
    </source>
</evidence>
<dbReference type="InterPro" id="IPR010917">
    <property type="entry name" value="TonB_rcpt_CS"/>
</dbReference>
<evidence type="ECO:0000259" key="16">
    <source>
        <dbReference type="Pfam" id="PF07715"/>
    </source>
</evidence>
<dbReference type="InterPro" id="IPR036942">
    <property type="entry name" value="Beta-barrel_TonB_sf"/>
</dbReference>
<dbReference type="SUPFAM" id="SSF56935">
    <property type="entry name" value="Porins"/>
    <property type="match status" value="1"/>
</dbReference>
<dbReference type="Pfam" id="PF00593">
    <property type="entry name" value="TonB_dep_Rec_b-barrel"/>
    <property type="match status" value="1"/>
</dbReference>
<dbReference type="GO" id="GO:0015344">
    <property type="term" value="F:siderophore uptake transmembrane transporter activity"/>
    <property type="evidence" value="ECO:0007669"/>
    <property type="project" value="TreeGrafter"/>
</dbReference>
<keyword evidence="6 14" id="KW-0732">Signal</keyword>
<dbReference type="GO" id="GO:0009279">
    <property type="term" value="C:cell outer membrane"/>
    <property type="evidence" value="ECO:0007669"/>
    <property type="project" value="UniProtKB-SubCell"/>
</dbReference>
<dbReference type="PROSITE" id="PS01156">
    <property type="entry name" value="TONB_DEPENDENT_REC_2"/>
    <property type="match status" value="1"/>
</dbReference>
<sequence length="719" mass="78920">MQLKPVPLALCALSSTAGLMSFHSLAAQQAEAEKMTTVVVTATRIEQPLSETNGSVAVITSEDIAREGSTELYDVLSHEPGVSVSGGAGRPQTITIRGMSGNRIAVIKDGVKVADGYGASDLNDVAGHNSFDLGDVKQIEVVKGADSSLYGSGAIGGVVVLTSKTASDYLASEDHYAGLEAGYSGISDKYTSTLTTAARLGDTAHLVRLSYWQGSESKNHDQSLYLRDIDGFNAALSSEWFLNDSWMLKGKAEYYQQQMRREQGIPPTQPDGGGWQASSFLEEGETTTLSVRAGAEWEGEALLAEQADINLYYRQTDTLSDKDIAMQRTQEGLVFKRRQSERRAFNDHLIGLSADLQQRAAHGEVEHAIAWGMELESMLHERPVSKRVADWSGDTQQDSVPFASARTHSLGVYLHDDIHWGKWNLVPGLRFDYQQMSSEVDDSIGGYPLHELSSSELSPSLSLAYQWTADLNAYLSYSHGFLAPSYAKAYGFVPHLSSDLGNFVIRPNADLEAETSDNLELGAKYDDGQFAVYGAVFYSVFDNFISEKTIGWNEAAKYAEVQYQNLDGVKTYGAEMSVSYWFSERLNLVSKLGIVDGEDEHGEPIRTLTPLEGNSMLLYQQDSWQGFVRVNYAGAMDKVPSCQDELGISQRCAATSGWMTLDAGAGFNLSPDFRINASVHNLFDRQYTRYQDVAGVSEAQTTFSTEPGRYFSVNAKYRF</sequence>
<evidence type="ECO:0000256" key="5">
    <source>
        <dbReference type="ARBA" id="ARBA00022692"/>
    </source>
</evidence>
<evidence type="ECO:0000256" key="10">
    <source>
        <dbReference type="ARBA" id="ARBA00023237"/>
    </source>
</evidence>
<dbReference type="NCBIfam" id="TIGR01785">
    <property type="entry name" value="TonB-hemin"/>
    <property type="match status" value="1"/>
</dbReference>
<dbReference type="AlphaFoldDB" id="A0A7X4WDN4"/>
<feature type="chain" id="PRO_5031416231" evidence="14">
    <location>
        <begin position="27"/>
        <end position="719"/>
    </location>
</feature>
<keyword evidence="5 11" id="KW-0812">Transmembrane</keyword>
<evidence type="ECO:0000256" key="3">
    <source>
        <dbReference type="ARBA" id="ARBA00022448"/>
    </source>
</evidence>
<comment type="caution">
    <text evidence="17">The sequence shown here is derived from an EMBL/GenBank/DDBJ whole genome shotgun (WGS) entry which is preliminary data.</text>
</comment>
<keyword evidence="4 11" id="KW-1134">Transmembrane beta strand</keyword>
<feature type="short sequence motif" description="TonB C-terminal box" evidence="12">
    <location>
        <begin position="702"/>
        <end position="719"/>
    </location>
</feature>
<evidence type="ECO:0000256" key="6">
    <source>
        <dbReference type="ARBA" id="ARBA00022729"/>
    </source>
</evidence>
<feature type="signal peptide" evidence="14">
    <location>
        <begin position="1"/>
        <end position="26"/>
    </location>
</feature>
<dbReference type="InterPro" id="IPR012910">
    <property type="entry name" value="Plug_dom"/>
</dbReference>
<proteinExistence type="inferred from homology"/>
<dbReference type="InterPro" id="IPR010949">
    <property type="entry name" value="TonB_Hb/transfer/lactofer_rcpt"/>
</dbReference>
<evidence type="ECO:0000256" key="2">
    <source>
        <dbReference type="ARBA" id="ARBA00008143"/>
    </source>
</evidence>
<dbReference type="Gene3D" id="2.40.170.20">
    <property type="entry name" value="TonB-dependent receptor, beta-barrel domain"/>
    <property type="match status" value="1"/>
</dbReference>
<dbReference type="EMBL" id="WXWW01000242">
    <property type="protein sequence ID" value="NAW66846.1"/>
    <property type="molecule type" value="Genomic_DNA"/>
</dbReference>